<dbReference type="EMBL" id="AP027728">
    <property type="protein sequence ID" value="BDZ40518.1"/>
    <property type="molecule type" value="Genomic_DNA"/>
</dbReference>
<name>A0ABN6X8X5_9MICO</name>
<feature type="region of interest" description="Disordered" evidence="1">
    <location>
        <begin position="208"/>
        <end position="245"/>
    </location>
</feature>
<evidence type="ECO:0000256" key="1">
    <source>
        <dbReference type="SAM" id="MobiDB-lite"/>
    </source>
</evidence>
<dbReference type="SUPFAM" id="SSF51735">
    <property type="entry name" value="NAD(P)-binding Rossmann-fold domains"/>
    <property type="match status" value="1"/>
</dbReference>
<keyword evidence="3" id="KW-1185">Reference proteome</keyword>
<gene>
    <name evidence="2" type="ORF">GCM10025863_31320</name>
</gene>
<organism evidence="2 3">
    <name type="scientific">Microbacterium suwonense</name>
    <dbReference type="NCBI Taxonomy" id="683047"/>
    <lineage>
        <taxon>Bacteria</taxon>
        <taxon>Bacillati</taxon>
        <taxon>Actinomycetota</taxon>
        <taxon>Actinomycetes</taxon>
        <taxon>Micrococcales</taxon>
        <taxon>Microbacteriaceae</taxon>
        <taxon>Microbacterium</taxon>
    </lineage>
</organism>
<sequence length="245" mass="25651">MVEVIVVGGTGQIGAKTVARLRERGHSAAAASPSTGVDLVTGRGLDAVLAGASVVIDVSKPHAGDPASVQEFFTTGTANLMRAERAHGIRHHLGLTIVGSGRPHDIPFYRAKTLGERTVRDSGVPWSLVHATQFFEFAPAIAAMADADGAITLPDVDVQPAAGADVADVMVELALAAPLQADIEIAGPERMPLAGFVSRALRARHDDRDVRSGPEGRYFGAGRPPRHCSRMPVRGSFPPDSRTGC</sequence>
<reference evidence="3" key="1">
    <citation type="journal article" date="2019" name="Int. J. Syst. Evol. Microbiol.">
        <title>The Global Catalogue of Microorganisms (GCM) 10K type strain sequencing project: providing services to taxonomists for standard genome sequencing and annotation.</title>
        <authorList>
            <consortium name="The Broad Institute Genomics Platform"/>
            <consortium name="The Broad Institute Genome Sequencing Center for Infectious Disease"/>
            <person name="Wu L."/>
            <person name="Ma J."/>
        </authorList>
    </citation>
    <scope>NUCLEOTIDE SEQUENCE [LARGE SCALE GENOMIC DNA]</scope>
    <source>
        <strain evidence="3">NBRC 106310</strain>
    </source>
</reference>
<dbReference type="RefSeq" id="WP_434019602.1">
    <property type="nucleotide sequence ID" value="NZ_AP027728.1"/>
</dbReference>
<dbReference type="Proteomes" id="UP001321543">
    <property type="component" value="Chromosome"/>
</dbReference>
<protein>
    <submittedName>
        <fullName evidence="2">NmrA family transcriptional regulator</fullName>
    </submittedName>
</protein>
<evidence type="ECO:0000313" key="3">
    <source>
        <dbReference type="Proteomes" id="UP001321543"/>
    </source>
</evidence>
<proteinExistence type="predicted"/>
<dbReference type="Gene3D" id="3.40.50.720">
    <property type="entry name" value="NAD(P)-binding Rossmann-like Domain"/>
    <property type="match status" value="1"/>
</dbReference>
<evidence type="ECO:0000313" key="2">
    <source>
        <dbReference type="EMBL" id="BDZ40518.1"/>
    </source>
</evidence>
<dbReference type="InterPro" id="IPR036291">
    <property type="entry name" value="NAD(P)-bd_dom_sf"/>
</dbReference>
<accession>A0ABN6X8X5</accession>